<keyword evidence="1" id="KW-1133">Transmembrane helix</keyword>
<reference evidence="2" key="1">
    <citation type="submission" date="2020-10" db="EMBL/GenBank/DDBJ databases">
        <title>Taxonomic study of unclassified bacteria belonging to the class Ktedonobacteria.</title>
        <authorList>
            <person name="Yabe S."/>
            <person name="Wang C.M."/>
            <person name="Zheng Y."/>
            <person name="Sakai Y."/>
            <person name="Cavaletti L."/>
            <person name="Monciardini P."/>
            <person name="Donadio S."/>
        </authorList>
    </citation>
    <scope>NUCLEOTIDE SEQUENCE</scope>
    <source>
        <strain evidence="2">SOSP1-1</strain>
    </source>
</reference>
<protein>
    <submittedName>
        <fullName evidence="2">Uncharacterized protein</fullName>
    </submittedName>
</protein>
<dbReference type="Proteomes" id="UP000612362">
    <property type="component" value="Unassembled WGS sequence"/>
</dbReference>
<accession>A0A8J3I1A3</accession>
<evidence type="ECO:0000256" key="1">
    <source>
        <dbReference type="SAM" id="Phobius"/>
    </source>
</evidence>
<keyword evidence="3" id="KW-1185">Reference proteome</keyword>
<evidence type="ECO:0000313" key="2">
    <source>
        <dbReference type="EMBL" id="GHO47489.1"/>
    </source>
</evidence>
<sequence length="75" mass="8560">MIKKRALGGVGLFRDMHLDAHQLGFVREQINETCMRRTKILVVALAQVGSLFPLRIYANHQMPDAFQHKQINDAT</sequence>
<dbReference type="AlphaFoldDB" id="A0A8J3I1A3"/>
<keyword evidence="1" id="KW-0472">Membrane</keyword>
<gene>
    <name evidence="2" type="ORF">KSX_56520</name>
</gene>
<proteinExistence type="predicted"/>
<feature type="transmembrane region" description="Helical" evidence="1">
    <location>
        <begin position="40"/>
        <end position="58"/>
    </location>
</feature>
<keyword evidence="1" id="KW-0812">Transmembrane</keyword>
<evidence type="ECO:0000313" key="3">
    <source>
        <dbReference type="Proteomes" id="UP000612362"/>
    </source>
</evidence>
<comment type="caution">
    <text evidence="2">The sequence shown here is derived from an EMBL/GenBank/DDBJ whole genome shotgun (WGS) entry which is preliminary data.</text>
</comment>
<organism evidence="2 3">
    <name type="scientific">Ktedonospora formicarum</name>
    <dbReference type="NCBI Taxonomy" id="2778364"/>
    <lineage>
        <taxon>Bacteria</taxon>
        <taxon>Bacillati</taxon>
        <taxon>Chloroflexota</taxon>
        <taxon>Ktedonobacteria</taxon>
        <taxon>Ktedonobacterales</taxon>
        <taxon>Ktedonobacteraceae</taxon>
        <taxon>Ktedonospora</taxon>
    </lineage>
</organism>
<name>A0A8J3I1A3_9CHLR</name>
<dbReference type="EMBL" id="BNJF01000003">
    <property type="protein sequence ID" value="GHO47489.1"/>
    <property type="molecule type" value="Genomic_DNA"/>
</dbReference>